<evidence type="ECO:0000256" key="1">
    <source>
        <dbReference type="SAM" id="MobiDB-lite"/>
    </source>
</evidence>
<feature type="region of interest" description="Disordered" evidence="1">
    <location>
        <begin position="1"/>
        <end position="34"/>
    </location>
</feature>
<sequence>QKRGAPTPVASSLNTPQEGATDREEAARSSDNPPLVVPVTLQDHTALQAVAGHMGVNINDPQHVEALTFLRNRGVIRAGDDHTAMEPEIWFQVLQVDPTTVPQSHGFFSAMTMLTFKAWDLRSAFLSRFGGQSGTPLYVDATTPRAGKHIRVSPCAPQWQRKLEAPLRVVIAVINAHEDFRGQRLIILWKSLTVMAPTDSPDFNPDHTAFARLFYEEQGGVFKGRLEVSADFARIMQAPATTQSPDGDANESLWAEKWNEVIWGPQLEMDRMEVETYGRAKAEARAGGRGTMYGGGRKHWSSTLLHNSYFSPYPFELEINAVDHIAYVWDEFCDK</sequence>
<name>A0A813BVQ9_9DINO</name>
<gene>
    <name evidence="2" type="ORF">SNEC2469_LOCUS31509</name>
</gene>
<feature type="compositionally biased region" description="Polar residues" evidence="1">
    <location>
        <begin position="9"/>
        <end position="18"/>
    </location>
</feature>
<dbReference type="AlphaFoldDB" id="A0A813BVQ9"/>
<dbReference type="Proteomes" id="UP000601435">
    <property type="component" value="Unassembled WGS sequence"/>
</dbReference>
<comment type="caution">
    <text evidence="2">The sequence shown here is derived from an EMBL/GenBank/DDBJ whole genome shotgun (WGS) entry which is preliminary data.</text>
</comment>
<dbReference type="OrthoDB" id="432637at2759"/>
<keyword evidence="3" id="KW-1185">Reference proteome</keyword>
<protein>
    <submittedName>
        <fullName evidence="2">Uncharacterized protein</fullName>
    </submittedName>
</protein>
<feature type="non-terminal residue" evidence="2">
    <location>
        <position position="1"/>
    </location>
</feature>
<proteinExistence type="predicted"/>
<reference evidence="2" key="1">
    <citation type="submission" date="2021-02" db="EMBL/GenBank/DDBJ databases">
        <authorList>
            <person name="Dougan E. K."/>
            <person name="Rhodes N."/>
            <person name="Thang M."/>
            <person name="Chan C."/>
        </authorList>
    </citation>
    <scope>NUCLEOTIDE SEQUENCE</scope>
</reference>
<dbReference type="EMBL" id="CAJNJA010076596">
    <property type="protein sequence ID" value="CAE7917926.1"/>
    <property type="molecule type" value="Genomic_DNA"/>
</dbReference>
<feature type="non-terminal residue" evidence="2">
    <location>
        <position position="335"/>
    </location>
</feature>
<evidence type="ECO:0000313" key="3">
    <source>
        <dbReference type="Proteomes" id="UP000601435"/>
    </source>
</evidence>
<accession>A0A813BVQ9</accession>
<evidence type="ECO:0000313" key="2">
    <source>
        <dbReference type="EMBL" id="CAE7917926.1"/>
    </source>
</evidence>
<organism evidence="2 3">
    <name type="scientific">Symbiodinium necroappetens</name>
    <dbReference type="NCBI Taxonomy" id="1628268"/>
    <lineage>
        <taxon>Eukaryota</taxon>
        <taxon>Sar</taxon>
        <taxon>Alveolata</taxon>
        <taxon>Dinophyceae</taxon>
        <taxon>Suessiales</taxon>
        <taxon>Symbiodiniaceae</taxon>
        <taxon>Symbiodinium</taxon>
    </lineage>
</organism>